<proteinExistence type="predicted"/>
<sequence length="53" mass="5990">MERSNHRSKSESIMIPVGFEKLIGAVQNPRQCKRFSTEMLCRADADALNHKAS</sequence>
<accession>A0A090FR78</accession>
<reference evidence="1 2" key="1">
    <citation type="submission" date="2014-08" db="EMBL/GenBank/DDBJ databases">
        <authorList>
            <person name="Moulin Lionel"/>
        </authorList>
    </citation>
    <scope>NUCLEOTIDE SEQUENCE [LARGE SCALE GENOMIC DNA]</scope>
</reference>
<dbReference type="EMBL" id="CCNB01000043">
    <property type="protein sequence ID" value="CDX44227.1"/>
    <property type="molecule type" value="Genomic_DNA"/>
</dbReference>
<evidence type="ECO:0000313" key="1">
    <source>
        <dbReference type="EMBL" id="CDX44227.1"/>
    </source>
</evidence>
<evidence type="ECO:0000313" key="2">
    <source>
        <dbReference type="Proteomes" id="UP000046373"/>
    </source>
</evidence>
<gene>
    <name evidence="1" type="ORF">MPLDJ20_60529</name>
</gene>
<name>A0A090FR78_MESPL</name>
<dbReference type="Proteomes" id="UP000046373">
    <property type="component" value="Unassembled WGS sequence"/>
</dbReference>
<organism evidence="1 2">
    <name type="scientific">Mesorhizobium plurifarium</name>
    <dbReference type="NCBI Taxonomy" id="69974"/>
    <lineage>
        <taxon>Bacteria</taxon>
        <taxon>Pseudomonadati</taxon>
        <taxon>Pseudomonadota</taxon>
        <taxon>Alphaproteobacteria</taxon>
        <taxon>Hyphomicrobiales</taxon>
        <taxon>Phyllobacteriaceae</taxon>
        <taxon>Mesorhizobium</taxon>
    </lineage>
</organism>
<dbReference type="AlphaFoldDB" id="A0A090FR78"/>
<protein>
    <submittedName>
        <fullName evidence="1">Uncharacterized protein</fullName>
    </submittedName>
</protein>